<reference evidence="2 3" key="1">
    <citation type="journal article" date="2015" name="Sci. Rep.">
        <title>Genome of the facultative scuticociliatosis pathogen Pseudocohnilembus persalinus provides insight into its virulence through horizontal gene transfer.</title>
        <authorList>
            <person name="Xiong J."/>
            <person name="Wang G."/>
            <person name="Cheng J."/>
            <person name="Tian M."/>
            <person name="Pan X."/>
            <person name="Warren A."/>
            <person name="Jiang C."/>
            <person name="Yuan D."/>
            <person name="Miao W."/>
        </authorList>
    </citation>
    <scope>NUCLEOTIDE SEQUENCE [LARGE SCALE GENOMIC DNA]</scope>
    <source>
        <strain evidence="2">36N120E</strain>
    </source>
</reference>
<comment type="caution">
    <text evidence="2">The sequence shown here is derived from an EMBL/GenBank/DDBJ whole genome shotgun (WGS) entry which is preliminary data.</text>
</comment>
<dbReference type="OMA" id="SKHKVIP"/>
<accession>A0A0V0Q8G1</accession>
<evidence type="ECO:0000313" key="3">
    <source>
        <dbReference type="Proteomes" id="UP000054937"/>
    </source>
</evidence>
<dbReference type="AlphaFoldDB" id="A0A0V0Q8G1"/>
<keyword evidence="1" id="KW-0175">Coiled coil</keyword>
<dbReference type="OrthoDB" id="293697at2759"/>
<dbReference type="EMBL" id="LDAU01000243">
    <property type="protein sequence ID" value="KRW98486.1"/>
    <property type="molecule type" value="Genomic_DNA"/>
</dbReference>
<evidence type="ECO:0008006" key="4">
    <source>
        <dbReference type="Google" id="ProtNLM"/>
    </source>
</evidence>
<dbReference type="Proteomes" id="UP000054937">
    <property type="component" value="Unassembled WGS sequence"/>
</dbReference>
<evidence type="ECO:0000313" key="2">
    <source>
        <dbReference type="EMBL" id="KRW98486.1"/>
    </source>
</evidence>
<sequence length="405" mass="46297">MEKIQQQAIQYQCCNKGGLHEGECLNLICLDKSCKNEKLLCSVCIQDYHSEHQKKIMPVKKFLAMVSEQLGKNSMVTVNSEEILENLEVILQGNLYSLKETVQAIAENIKELEKSIISNFKNLKQKIINQTQMSISMPQVISQIVNGEIQNIQNLQENCQQILDSVKQNNEKIEIEIKPDLHYKKFQQQSKIFQEQLKKFEKTSKVDFEKLGKIISSSLNSDIAQVLTDSNWKFTKEKCSTTITIHENGQKALQTSDGEKRYVLVDQPVPDDAITYQAFKIGLSGWVGVGLAVDAILKPKAYEFKNYTTVGHGAWIISSNQYTWSNSNLEENQKNTSFAFTTGAIVLMKFDPNKKSLEFKLKGGDKITKLKIPKPTQNQKYYVCANLCQNKDHVYLQQWDEKDNF</sequence>
<dbReference type="Gene3D" id="2.60.120.920">
    <property type="match status" value="1"/>
</dbReference>
<name>A0A0V0Q8G1_PSEPJ</name>
<gene>
    <name evidence="2" type="ORF">PPERSA_03317</name>
</gene>
<proteinExistence type="predicted"/>
<keyword evidence="3" id="KW-1185">Reference proteome</keyword>
<feature type="coiled-coil region" evidence="1">
    <location>
        <begin position="149"/>
        <end position="203"/>
    </location>
</feature>
<dbReference type="InterPro" id="IPR043136">
    <property type="entry name" value="B30.2/SPRY_sf"/>
</dbReference>
<protein>
    <recommendedName>
        <fullName evidence="4">B30.2/SPRY domain-containing protein</fullName>
    </recommendedName>
</protein>
<dbReference type="InParanoid" id="A0A0V0Q8G1"/>
<organism evidence="2 3">
    <name type="scientific">Pseudocohnilembus persalinus</name>
    <name type="common">Ciliate</name>
    <dbReference type="NCBI Taxonomy" id="266149"/>
    <lineage>
        <taxon>Eukaryota</taxon>
        <taxon>Sar</taxon>
        <taxon>Alveolata</taxon>
        <taxon>Ciliophora</taxon>
        <taxon>Intramacronucleata</taxon>
        <taxon>Oligohymenophorea</taxon>
        <taxon>Scuticociliatia</taxon>
        <taxon>Philasterida</taxon>
        <taxon>Pseudocohnilembidae</taxon>
        <taxon>Pseudocohnilembus</taxon>
    </lineage>
</organism>
<evidence type="ECO:0000256" key="1">
    <source>
        <dbReference type="SAM" id="Coils"/>
    </source>
</evidence>